<organism evidence="1 2">
    <name type="scientific">Helianthus annuus</name>
    <name type="common">Common sunflower</name>
    <dbReference type="NCBI Taxonomy" id="4232"/>
    <lineage>
        <taxon>Eukaryota</taxon>
        <taxon>Viridiplantae</taxon>
        <taxon>Streptophyta</taxon>
        <taxon>Embryophyta</taxon>
        <taxon>Tracheophyta</taxon>
        <taxon>Spermatophyta</taxon>
        <taxon>Magnoliopsida</taxon>
        <taxon>eudicotyledons</taxon>
        <taxon>Gunneridae</taxon>
        <taxon>Pentapetalae</taxon>
        <taxon>asterids</taxon>
        <taxon>campanulids</taxon>
        <taxon>Asterales</taxon>
        <taxon>Asteraceae</taxon>
        <taxon>Asteroideae</taxon>
        <taxon>Heliantheae alliance</taxon>
        <taxon>Heliantheae</taxon>
        <taxon>Helianthus</taxon>
    </lineage>
</organism>
<name>A0A9K3N3B2_HELAN</name>
<dbReference type="EMBL" id="MNCJ02000325">
    <property type="protein sequence ID" value="KAF5784823.1"/>
    <property type="molecule type" value="Genomic_DNA"/>
</dbReference>
<protein>
    <submittedName>
        <fullName evidence="1">Uncharacterized protein</fullName>
    </submittedName>
</protein>
<reference evidence="1" key="2">
    <citation type="submission" date="2020-06" db="EMBL/GenBank/DDBJ databases">
        <title>Helianthus annuus Genome sequencing and assembly Release 2.</title>
        <authorList>
            <person name="Gouzy J."/>
            <person name="Langlade N."/>
            <person name="Munos S."/>
        </authorList>
    </citation>
    <scope>NUCLEOTIDE SEQUENCE</scope>
    <source>
        <tissue evidence="1">Leaves</tissue>
    </source>
</reference>
<keyword evidence="2" id="KW-1185">Reference proteome</keyword>
<evidence type="ECO:0000313" key="2">
    <source>
        <dbReference type="Proteomes" id="UP000215914"/>
    </source>
</evidence>
<dbReference type="Proteomes" id="UP000215914">
    <property type="component" value="Unassembled WGS sequence"/>
</dbReference>
<accession>A0A9K3N3B2</accession>
<comment type="caution">
    <text evidence="1">The sequence shown here is derived from an EMBL/GenBank/DDBJ whole genome shotgun (WGS) entry which is preliminary data.</text>
</comment>
<proteinExistence type="predicted"/>
<gene>
    <name evidence="1" type="ORF">HanXRQr2_Chr10g0421411</name>
</gene>
<reference evidence="1" key="1">
    <citation type="journal article" date="2017" name="Nature">
        <title>The sunflower genome provides insights into oil metabolism, flowering and Asterid evolution.</title>
        <authorList>
            <person name="Badouin H."/>
            <person name="Gouzy J."/>
            <person name="Grassa C.J."/>
            <person name="Murat F."/>
            <person name="Staton S.E."/>
            <person name="Cottret L."/>
            <person name="Lelandais-Briere C."/>
            <person name="Owens G.L."/>
            <person name="Carrere S."/>
            <person name="Mayjonade B."/>
            <person name="Legrand L."/>
            <person name="Gill N."/>
            <person name="Kane N.C."/>
            <person name="Bowers J.E."/>
            <person name="Hubner S."/>
            <person name="Bellec A."/>
            <person name="Berard A."/>
            <person name="Berges H."/>
            <person name="Blanchet N."/>
            <person name="Boniface M.C."/>
            <person name="Brunel D."/>
            <person name="Catrice O."/>
            <person name="Chaidir N."/>
            <person name="Claudel C."/>
            <person name="Donnadieu C."/>
            <person name="Faraut T."/>
            <person name="Fievet G."/>
            <person name="Helmstetter N."/>
            <person name="King M."/>
            <person name="Knapp S.J."/>
            <person name="Lai Z."/>
            <person name="Le Paslier M.C."/>
            <person name="Lippi Y."/>
            <person name="Lorenzon L."/>
            <person name="Mandel J.R."/>
            <person name="Marage G."/>
            <person name="Marchand G."/>
            <person name="Marquand E."/>
            <person name="Bret-Mestries E."/>
            <person name="Morien E."/>
            <person name="Nambeesan S."/>
            <person name="Nguyen T."/>
            <person name="Pegot-Espagnet P."/>
            <person name="Pouilly N."/>
            <person name="Raftis F."/>
            <person name="Sallet E."/>
            <person name="Schiex T."/>
            <person name="Thomas J."/>
            <person name="Vandecasteele C."/>
            <person name="Vares D."/>
            <person name="Vear F."/>
            <person name="Vautrin S."/>
            <person name="Crespi M."/>
            <person name="Mangin B."/>
            <person name="Burke J.M."/>
            <person name="Salse J."/>
            <person name="Munos S."/>
            <person name="Vincourt P."/>
            <person name="Rieseberg L.H."/>
            <person name="Langlade N.B."/>
        </authorList>
    </citation>
    <scope>NUCLEOTIDE SEQUENCE</scope>
    <source>
        <tissue evidence="1">Leaves</tissue>
    </source>
</reference>
<sequence>MELITFKINQWPSIMVKEGDKLLLCWSSFEELSRCIGTAHKCTTCDKHIYLVDKLIAVIMSSAKLA</sequence>
<dbReference type="Gramene" id="mRNA:HanXRQr2_Chr10g0421411">
    <property type="protein sequence ID" value="mRNA:HanXRQr2_Chr10g0421411"/>
    <property type="gene ID" value="HanXRQr2_Chr10g0421411"/>
</dbReference>
<evidence type="ECO:0000313" key="1">
    <source>
        <dbReference type="EMBL" id="KAF5784823.1"/>
    </source>
</evidence>
<dbReference type="AlphaFoldDB" id="A0A9K3N3B2"/>